<protein>
    <recommendedName>
        <fullName evidence="3">DUF4230 domain-containing protein</fullName>
    </recommendedName>
</protein>
<accession>A0A644SYU3</accession>
<gene>
    <name evidence="2" type="ORF">SDC9_05416</name>
</gene>
<organism evidence="2">
    <name type="scientific">bioreactor metagenome</name>
    <dbReference type="NCBI Taxonomy" id="1076179"/>
    <lineage>
        <taxon>unclassified sequences</taxon>
        <taxon>metagenomes</taxon>
        <taxon>ecological metagenomes</taxon>
    </lineage>
</organism>
<keyword evidence="1" id="KW-0472">Membrane</keyword>
<proteinExistence type="predicted"/>
<feature type="transmembrane region" description="Helical" evidence="1">
    <location>
        <begin position="7"/>
        <end position="26"/>
    </location>
</feature>
<sequence length="221" mass="24785">MKPRRRIIVLVALGVVSFALVSYFTWRVVASGRPSVSERWAIYIEEIHPESKIVILSSQQRYTASKEFTARLLAIVKISASIELSAWADVFYYVDAEYPEKWGVNWDGKSRILTLSAPEPDCLPPAVRTDTIEITTKGGNLVSNAMFRLKREAEAMKDDLSSDLLKRARKSLSDPGLRENLREGLAGLGRSFCLGILGVEPKQVVVRFLKDKVPEATDLSW</sequence>
<reference evidence="2" key="1">
    <citation type="submission" date="2019-08" db="EMBL/GenBank/DDBJ databases">
        <authorList>
            <person name="Kucharzyk K."/>
            <person name="Murdoch R.W."/>
            <person name="Higgins S."/>
            <person name="Loffler F."/>
        </authorList>
    </citation>
    <scope>NUCLEOTIDE SEQUENCE</scope>
</reference>
<keyword evidence="1" id="KW-0812">Transmembrane</keyword>
<keyword evidence="1" id="KW-1133">Transmembrane helix</keyword>
<comment type="caution">
    <text evidence="2">The sequence shown here is derived from an EMBL/GenBank/DDBJ whole genome shotgun (WGS) entry which is preliminary data.</text>
</comment>
<name>A0A644SYU3_9ZZZZ</name>
<evidence type="ECO:0008006" key="3">
    <source>
        <dbReference type="Google" id="ProtNLM"/>
    </source>
</evidence>
<evidence type="ECO:0000256" key="1">
    <source>
        <dbReference type="SAM" id="Phobius"/>
    </source>
</evidence>
<evidence type="ECO:0000313" key="2">
    <source>
        <dbReference type="EMBL" id="MPL59860.1"/>
    </source>
</evidence>
<dbReference type="EMBL" id="VSSQ01000010">
    <property type="protein sequence ID" value="MPL59860.1"/>
    <property type="molecule type" value="Genomic_DNA"/>
</dbReference>
<dbReference type="AlphaFoldDB" id="A0A644SYU3"/>